<evidence type="ECO:0000256" key="1">
    <source>
        <dbReference type="ARBA" id="ARBA00010790"/>
    </source>
</evidence>
<organism evidence="7 8">
    <name type="scientific">Thermocoleostomius sinensis A174</name>
    <dbReference type="NCBI Taxonomy" id="2016057"/>
    <lineage>
        <taxon>Bacteria</taxon>
        <taxon>Bacillati</taxon>
        <taxon>Cyanobacteriota</taxon>
        <taxon>Cyanophyceae</taxon>
        <taxon>Oculatellales</taxon>
        <taxon>Oculatellaceae</taxon>
        <taxon>Thermocoleostomius</taxon>
    </lineage>
</organism>
<evidence type="ECO:0000256" key="3">
    <source>
        <dbReference type="ARBA" id="ARBA00022827"/>
    </source>
</evidence>
<evidence type="ECO:0000259" key="5">
    <source>
        <dbReference type="Pfam" id="PF00732"/>
    </source>
</evidence>
<dbReference type="KEGG" id="tsin:OXH18_17435"/>
<evidence type="ECO:0000259" key="6">
    <source>
        <dbReference type="Pfam" id="PF05199"/>
    </source>
</evidence>
<evidence type="ECO:0000313" key="8">
    <source>
        <dbReference type="Proteomes" id="UP001163152"/>
    </source>
</evidence>
<dbReference type="GO" id="GO:0016614">
    <property type="term" value="F:oxidoreductase activity, acting on CH-OH group of donors"/>
    <property type="evidence" value="ECO:0007669"/>
    <property type="project" value="InterPro"/>
</dbReference>
<keyword evidence="4" id="KW-0560">Oxidoreductase</keyword>
<dbReference type="RefSeq" id="WP_268608409.1">
    <property type="nucleotide sequence ID" value="NZ_CP113797.1"/>
</dbReference>
<gene>
    <name evidence="7" type="ORF">OXH18_17435</name>
</gene>
<dbReference type="SUPFAM" id="SSF51905">
    <property type="entry name" value="FAD/NAD(P)-binding domain"/>
    <property type="match status" value="1"/>
</dbReference>
<feature type="domain" description="Glucose-methanol-choline oxidoreductase N-terminal" evidence="5">
    <location>
        <begin position="80"/>
        <end position="286"/>
    </location>
</feature>
<dbReference type="InterPro" id="IPR036188">
    <property type="entry name" value="FAD/NAD-bd_sf"/>
</dbReference>
<accession>A0A9E8Z9D8</accession>
<evidence type="ECO:0000313" key="7">
    <source>
        <dbReference type="EMBL" id="WAL58945.1"/>
    </source>
</evidence>
<sequence length="503" mass="55368">MIIDDQYYDLIIIGTGAGGGTLVHKLAPTGKKILVLERGETMPLEEQNRSNVDIFRKERYHAPEQWYDSAGEPFSPQTNYAVGGNTKIYGAALLRMRERDFETVTHQEGVSPEWCVKYADFEPYYTAAEQLYLVHGQSAIDPTEPPRSADYPYPAVAHDPCMQPVVDAIAEQGLHPVTMPLGLTRQQDDPTSDSEVCGLVPALKYDNVTLRTSARVVCLHTNPSGRVVKAVEAEIGGESYLFLGDIVVLACGAINSAALLLRSANDACPNGIANSSGLVGRNFMKHSLTAVVQLSTASNSGKFPRSVYIHDFYWGDENFSYPMGHIQNTGGLLQDVIFAESPPVLSVLAKVVPGFGLKQLATRSIGWWAQTEDLPNPNNRVRVENDKLYLEYTPNNVEAHDRLVYRWIEVLKAIESTQSIFQRSNIHPRGEAPLQVVANQCGTCRFGTDPATSVLDPYCRAHDLDNLYVVDGSFFPSNASVSPCLTIIANALRVGDHLIDRLK</sequence>
<dbReference type="PANTHER" id="PTHR46056">
    <property type="entry name" value="LONG-CHAIN-ALCOHOL OXIDASE"/>
    <property type="match status" value="1"/>
</dbReference>
<reference evidence="7" key="1">
    <citation type="submission" date="2022-12" db="EMBL/GenBank/DDBJ databases">
        <title>Polyphasic identification of a Novel Hot-Spring Cyanobacterium Ocullathermofonsia sinensis gen nov. sp. nov. and Genomic Insights on its Adaptations to the Thermal Habitat.</title>
        <authorList>
            <person name="Daroch M."/>
            <person name="Tang J."/>
            <person name="Jiang Y."/>
        </authorList>
    </citation>
    <scope>NUCLEOTIDE SEQUENCE</scope>
    <source>
        <strain evidence="7">PKUAC-SCTA174</strain>
    </source>
</reference>
<proteinExistence type="inferred from homology"/>
<comment type="similarity">
    <text evidence="1">Belongs to the GMC oxidoreductase family.</text>
</comment>
<protein>
    <submittedName>
        <fullName evidence="7">GMC family oxidoreductase</fullName>
    </submittedName>
</protein>
<feature type="domain" description="Glucose-methanol-choline oxidoreductase C-terminal" evidence="6">
    <location>
        <begin position="434"/>
        <end position="491"/>
    </location>
</feature>
<dbReference type="Gene3D" id="3.50.50.60">
    <property type="entry name" value="FAD/NAD(P)-binding domain"/>
    <property type="match status" value="2"/>
</dbReference>
<dbReference type="Proteomes" id="UP001163152">
    <property type="component" value="Chromosome"/>
</dbReference>
<dbReference type="AlphaFoldDB" id="A0A9E8Z9D8"/>
<dbReference type="PANTHER" id="PTHR46056:SF12">
    <property type="entry name" value="LONG-CHAIN-ALCOHOL OXIDASE"/>
    <property type="match status" value="1"/>
</dbReference>
<dbReference type="InterPro" id="IPR007867">
    <property type="entry name" value="GMC_OxRtase_C"/>
</dbReference>
<name>A0A9E8Z9D8_9CYAN</name>
<dbReference type="EMBL" id="CP113797">
    <property type="protein sequence ID" value="WAL58945.1"/>
    <property type="molecule type" value="Genomic_DNA"/>
</dbReference>
<dbReference type="InterPro" id="IPR000172">
    <property type="entry name" value="GMC_OxRdtase_N"/>
</dbReference>
<dbReference type="GO" id="GO:0050660">
    <property type="term" value="F:flavin adenine dinucleotide binding"/>
    <property type="evidence" value="ECO:0007669"/>
    <property type="project" value="InterPro"/>
</dbReference>
<keyword evidence="8" id="KW-1185">Reference proteome</keyword>
<evidence type="ECO:0000256" key="4">
    <source>
        <dbReference type="ARBA" id="ARBA00023002"/>
    </source>
</evidence>
<keyword evidence="2" id="KW-0285">Flavoprotein</keyword>
<dbReference type="Pfam" id="PF00732">
    <property type="entry name" value="GMC_oxred_N"/>
    <property type="match status" value="1"/>
</dbReference>
<evidence type="ECO:0000256" key="2">
    <source>
        <dbReference type="ARBA" id="ARBA00022630"/>
    </source>
</evidence>
<keyword evidence="3" id="KW-0274">FAD</keyword>
<dbReference type="Pfam" id="PF05199">
    <property type="entry name" value="GMC_oxred_C"/>
    <property type="match status" value="1"/>
</dbReference>